<evidence type="ECO:0000313" key="3">
    <source>
        <dbReference type="Proteomes" id="UP000559256"/>
    </source>
</evidence>
<dbReference type="EMBL" id="JAACJM010000004">
    <property type="protein sequence ID" value="KAF5373153.1"/>
    <property type="molecule type" value="Genomic_DNA"/>
</dbReference>
<organism evidence="2 3">
    <name type="scientific">Tetrapyrgos nigripes</name>
    <dbReference type="NCBI Taxonomy" id="182062"/>
    <lineage>
        <taxon>Eukaryota</taxon>
        <taxon>Fungi</taxon>
        <taxon>Dikarya</taxon>
        <taxon>Basidiomycota</taxon>
        <taxon>Agaricomycotina</taxon>
        <taxon>Agaricomycetes</taxon>
        <taxon>Agaricomycetidae</taxon>
        <taxon>Agaricales</taxon>
        <taxon>Marasmiineae</taxon>
        <taxon>Marasmiaceae</taxon>
        <taxon>Tetrapyrgos</taxon>
    </lineage>
</organism>
<evidence type="ECO:0000256" key="1">
    <source>
        <dbReference type="SAM" id="MobiDB-lite"/>
    </source>
</evidence>
<reference evidence="2 3" key="1">
    <citation type="journal article" date="2020" name="ISME J.">
        <title>Uncovering the hidden diversity of litter-decomposition mechanisms in mushroom-forming fungi.</title>
        <authorList>
            <person name="Floudas D."/>
            <person name="Bentzer J."/>
            <person name="Ahren D."/>
            <person name="Johansson T."/>
            <person name="Persson P."/>
            <person name="Tunlid A."/>
        </authorList>
    </citation>
    <scope>NUCLEOTIDE SEQUENCE [LARGE SCALE GENOMIC DNA]</scope>
    <source>
        <strain evidence="2 3">CBS 291.85</strain>
    </source>
</reference>
<feature type="region of interest" description="Disordered" evidence="1">
    <location>
        <begin position="95"/>
        <end position="127"/>
    </location>
</feature>
<gene>
    <name evidence="2" type="ORF">D9758_001673</name>
</gene>
<dbReference type="OrthoDB" id="285729at2759"/>
<name>A0A8H5GXZ4_9AGAR</name>
<proteinExistence type="predicted"/>
<keyword evidence="3" id="KW-1185">Reference proteome</keyword>
<comment type="caution">
    <text evidence="2">The sequence shown here is derived from an EMBL/GenBank/DDBJ whole genome shotgun (WGS) entry which is preliminary data.</text>
</comment>
<feature type="compositionally biased region" description="Low complexity" evidence="1">
    <location>
        <begin position="96"/>
        <end position="111"/>
    </location>
</feature>
<dbReference type="AlphaFoldDB" id="A0A8H5GXZ4"/>
<dbReference type="Pfam" id="PF09420">
    <property type="entry name" value="Nop16"/>
    <property type="match status" value="1"/>
</dbReference>
<dbReference type="InterPro" id="IPR019002">
    <property type="entry name" value="Ribosome_biogenesis_Nop16"/>
</dbReference>
<sequence>MPCLDVEEHDGKPKTTTQSTVIIVQTSLSIQKSKQKPQKGTSYAALGLIHDLNPTESGGTEISIDIMGNTDSSSGLIGVCGETATVPSSFNLSCASETSTGSSFRSRTGTSNASAGPRANSTKTTSIPAGYGKIIRDENGHIIDVQLAEEPEGEDSTPASVGDVDMEQLSPELDESIREKWTDLGGKNRALGGTDSTVVKAIPGQEDAGAGTLRGATPVT</sequence>
<accession>A0A8H5GXZ4</accession>
<protein>
    <submittedName>
        <fullName evidence="2">Uncharacterized protein</fullName>
    </submittedName>
</protein>
<dbReference type="Proteomes" id="UP000559256">
    <property type="component" value="Unassembled WGS sequence"/>
</dbReference>
<evidence type="ECO:0000313" key="2">
    <source>
        <dbReference type="EMBL" id="KAF5373153.1"/>
    </source>
</evidence>